<dbReference type="GO" id="GO:0035252">
    <property type="term" value="F:UDP-xylosyltransferase activity"/>
    <property type="evidence" value="ECO:0007669"/>
    <property type="project" value="TreeGrafter"/>
</dbReference>
<name>T1JZ24_TETUR</name>
<dbReference type="PANTHER" id="PTHR12203">
    <property type="entry name" value="KDEL LYS-ASP-GLU-LEU CONTAINING - RELATED"/>
    <property type="match status" value="1"/>
</dbReference>
<dbReference type="OrthoDB" id="202415at2759"/>
<dbReference type="Proteomes" id="UP000015104">
    <property type="component" value="Unassembled WGS sequence"/>
</dbReference>
<dbReference type="Pfam" id="PF05686">
    <property type="entry name" value="Glyco_transf_90"/>
    <property type="match status" value="1"/>
</dbReference>
<keyword evidence="5" id="KW-0808">Transferase</keyword>
<proteinExistence type="inferred from homology"/>
<dbReference type="AlphaFoldDB" id="T1JZ24"/>
<sequence length="417" mass="48825">MAKSIHVFTVLTLINCLLILSPGSANYDSKPDNFNSLSDTTEELDEDELQSMVHEKAKYYRPDEWSDYLVWIKTAENNPNKCETQSSLGCFKSQIDNDLVYWMDKGITLQDIETSKPYGVHYQIINHQLYRQYDCMFPTRCEGIEHFLLNLIHKLPDLEMVINVRDWPVTVKGDSRMPIMSFSRDDSYNNDILYPAWSFWSGGPAIDQYPTGIGRFDLLTRSIVASSPPWNQKTEVCFFRGSRTSADRDWLILLSRRQPDLVDAQYTKNQAWRSIKDTLGYQPAPTISFEYHCKYKYLINFRGVAASFRYKHLFLCQSLVFNMQSSWIEFFYPSLVPWYHYVPVNESNFISILTFFKENDSLAASIASNGFQFIKKHLTLEAVELYWEHLLMKYSQALKYKPKLIKSYKKIVPKRKP</sequence>
<keyword evidence="7" id="KW-0732">Signal</keyword>
<protein>
    <recommendedName>
        <fullName evidence="8">Glycosyl transferase CAP10 domain-containing protein</fullName>
    </recommendedName>
</protein>
<dbReference type="PANTHER" id="PTHR12203:SF35">
    <property type="entry name" value="PROTEIN O-GLUCOSYLTRANSFERASE 1"/>
    <property type="match status" value="1"/>
</dbReference>
<dbReference type="GO" id="GO:0045747">
    <property type="term" value="P:positive regulation of Notch signaling pathway"/>
    <property type="evidence" value="ECO:0007669"/>
    <property type="project" value="TreeGrafter"/>
</dbReference>
<dbReference type="KEGG" id="tut:107372260"/>
<dbReference type="SMART" id="SM00672">
    <property type="entry name" value="CAP10"/>
    <property type="match status" value="1"/>
</dbReference>
<dbReference type="EnsemblMetazoa" id="tetur03g02430.1">
    <property type="protein sequence ID" value="tetur03g02430.1"/>
    <property type="gene ID" value="tetur03g02430"/>
</dbReference>
<dbReference type="HOGENOM" id="CLU_041919_1_0_1"/>
<accession>T1JZ24</accession>
<evidence type="ECO:0000256" key="4">
    <source>
        <dbReference type="ARBA" id="ARBA00022676"/>
    </source>
</evidence>
<reference evidence="9" key="2">
    <citation type="submission" date="2015-06" db="UniProtKB">
        <authorList>
            <consortium name="EnsemblMetazoa"/>
        </authorList>
    </citation>
    <scope>IDENTIFICATION</scope>
</reference>
<dbReference type="InterPro" id="IPR006598">
    <property type="entry name" value="CAP10"/>
</dbReference>
<dbReference type="OMA" id="DIIYPAW"/>
<evidence type="ECO:0000256" key="3">
    <source>
        <dbReference type="ARBA" id="ARBA00010118"/>
    </source>
</evidence>
<reference evidence="10" key="1">
    <citation type="submission" date="2011-08" db="EMBL/GenBank/DDBJ databases">
        <authorList>
            <person name="Rombauts S."/>
        </authorList>
    </citation>
    <scope>NUCLEOTIDE SEQUENCE</scope>
    <source>
        <strain evidence="10">London</strain>
    </source>
</reference>
<keyword evidence="4" id="KW-0328">Glycosyltransferase</keyword>
<evidence type="ECO:0000256" key="6">
    <source>
        <dbReference type="ARBA" id="ARBA00045690"/>
    </source>
</evidence>
<dbReference type="GO" id="GO:0005788">
    <property type="term" value="C:endoplasmic reticulum lumen"/>
    <property type="evidence" value="ECO:0007669"/>
    <property type="project" value="UniProtKB-SubCell"/>
</dbReference>
<evidence type="ECO:0000313" key="9">
    <source>
        <dbReference type="EnsemblMetazoa" id="tetur03g02430.1"/>
    </source>
</evidence>
<evidence type="ECO:0000313" key="10">
    <source>
        <dbReference type="Proteomes" id="UP000015104"/>
    </source>
</evidence>
<evidence type="ECO:0000256" key="7">
    <source>
        <dbReference type="SAM" id="SignalP"/>
    </source>
</evidence>
<dbReference type="GO" id="GO:0006493">
    <property type="term" value="P:protein O-linked glycosylation"/>
    <property type="evidence" value="ECO:0007669"/>
    <property type="project" value="TreeGrafter"/>
</dbReference>
<comment type="similarity">
    <text evidence="3">Belongs to the glycosyltransferase 90 family.</text>
</comment>
<feature type="signal peptide" evidence="7">
    <location>
        <begin position="1"/>
        <end position="25"/>
    </location>
</feature>
<comment type="subcellular location">
    <subcellularLocation>
        <location evidence="1">Endoplasmic reticulum lumen</location>
    </subcellularLocation>
</comment>
<dbReference type="eggNOG" id="KOG2458">
    <property type="taxonomic scope" value="Eukaryota"/>
</dbReference>
<dbReference type="GO" id="GO:0035251">
    <property type="term" value="F:UDP-glucosyltransferase activity"/>
    <property type="evidence" value="ECO:0007669"/>
    <property type="project" value="TreeGrafter"/>
</dbReference>
<comment type="pathway">
    <text evidence="2">Protein modification; protein glycosylation.</text>
</comment>
<dbReference type="STRING" id="32264.T1JZ24"/>
<feature type="domain" description="Glycosyl transferase CAP10" evidence="8">
    <location>
        <begin position="154"/>
        <end position="401"/>
    </location>
</feature>
<dbReference type="EMBL" id="CAEY01001116">
    <property type="status" value="NOT_ANNOTATED_CDS"/>
    <property type="molecule type" value="Genomic_DNA"/>
</dbReference>
<evidence type="ECO:0000256" key="1">
    <source>
        <dbReference type="ARBA" id="ARBA00004319"/>
    </source>
</evidence>
<comment type="function">
    <text evidence="6">Protein O-glucosyltransferase. Catalyzes the reaction that attaches glucose through an O-glycosidic linkage to a conserved serine residue found in the consensus sequence C-X-S-X-[PA]-C in epidermal growth factor-like repeats. Regulates Notch signaling by glucosylating Notch in the ER, glucosylation is required for the correct folding and cleavage of Notch.</text>
</comment>
<feature type="chain" id="PRO_5004580788" description="Glycosyl transferase CAP10 domain-containing protein" evidence="7">
    <location>
        <begin position="26"/>
        <end position="417"/>
    </location>
</feature>
<evidence type="ECO:0000256" key="5">
    <source>
        <dbReference type="ARBA" id="ARBA00022679"/>
    </source>
</evidence>
<evidence type="ECO:0000259" key="8">
    <source>
        <dbReference type="SMART" id="SM00672"/>
    </source>
</evidence>
<keyword evidence="10" id="KW-1185">Reference proteome</keyword>
<evidence type="ECO:0000256" key="2">
    <source>
        <dbReference type="ARBA" id="ARBA00004922"/>
    </source>
</evidence>
<organism evidence="9 10">
    <name type="scientific">Tetranychus urticae</name>
    <name type="common">Two-spotted spider mite</name>
    <dbReference type="NCBI Taxonomy" id="32264"/>
    <lineage>
        <taxon>Eukaryota</taxon>
        <taxon>Metazoa</taxon>
        <taxon>Ecdysozoa</taxon>
        <taxon>Arthropoda</taxon>
        <taxon>Chelicerata</taxon>
        <taxon>Arachnida</taxon>
        <taxon>Acari</taxon>
        <taxon>Acariformes</taxon>
        <taxon>Trombidiformes</taxon>
        <taxon>Prostigmata</taxon>
        <taxon>Eleutherengona</taxon>
        <taxon>Raphignathae</taxon>
        <taxon>Tetranychoidea</taxon>
        <taxon>Tetranychidae</taxon>
        <taxon>Tetranychus</taxon>
    </lineage>
</organism>
<gene>
    <name evidence="9" type="primary">107372260</name>
</gene>
<dbReference type="InterPro" id="IPR051091">
    <property type="entry name" value="O-Glucosyltr/Glycosyltrsf_90"/>
</dbReference>